<dbReference type="RefSeq" id="WP_150899003.1">
    <property type="nucleotide sequence ID" value="NZ_WAAU01000008.1"/>
</dbReference>
<evidence type="ECO:0000313" key="2">
    <source>
        <dbReference type="Proteomes" id="UP000467305"/>
    </source>
</evidence>
<organism evidence="1 2">
    <name type="scientific">Tenacibaculum aiptasiae</name>
    <dbReference type="NCBI Taxonomy" id="426481"/>
    <lineage>
        <taxon>Bacteria</taxon>
        <taxon>Pseudomonadati</taxon>
        <taxon>Bacteroidota</taxon>
        <taxon>Flavobacteriia</taxon>
        <taxon>Flavobacteriales</taxon>
        <taxon>Flavobacteriaceae</taxon>
        <taxon>Tenacibaculum</taxon>
    </lineage>
</organism>
<comment type="caution">
    <text evidence="1">The sequence shown here is derived from an EMBL/GenBank/DDBJ whole genome shotgun (WGS) entry which is preliminary data.</text>
</comment>
<gene>
    <name evidence="1" type="ORF">F7018_05465</name>
</gene>
<keyword evidence="2" id="KW-1185">Reference proteome</keyword>
<name>A0A7J5AQ56_9FLAO</name>
<proteinExistence type="predicted"/>
<dbReference type="AlphaFoldDB" id="A0A7J5AQ56"/>
<protein>
    <submittedName>
        <fullName evidence="1">Uncharacterized protein</fullName>
    </submittedName>
</protein>
<accession>A0A7J5AQ56</accession>
<evidence type="ECO:0000313" key="1">
    <source>
        <dbReference type="EMBL" id="KAB1159758.1"/>
    </source>
</evidence>
<reference evidence="1 2" key="1">
    <citation type="submission" date="2019-09" db="EMBL/GenBank/DDBJ databases">
        <authorList>
            <person name="Cao W.R."/>
        </authorList>
    </citation>
    <scope>NUCLEOTIDE SEQUENCE [LARGE SCALE GENOMIC DNA]</scope>
    <source>
        <strain evidence="2">a4</strain>
    </source>
</reference>
<dbReference type="Proteomes" id="UP000467305">
    <property type="component" value="Unassembled WGS sequence"/>
</dbReference>
<dbReference type="EMBL" id="WAAU01000008">
    <property type="protein sequence ID" value="KAB1159758.1"/>
    <property type="molecule type" value="Genomic_DNA"/>
</dbReference>
<sequence>MSMNVFYFEHSHLREFIETASLFSKKSNLIITTIIQRNGLYKVELEERQNLDDDVVKEFIQFISQNTSFKIT</sequence>